<dbReference type="PANTHER" id="PTHR43130">
    <property type="entry name" value="ARAC-FAMILY TRANSCRIPTIONAL REGULATOR"/>
    <property type="match status" value="1"/>
</dbReference>
<dbReference type="PANTHER" id="PTHR43130:SF3">
    <property type="entry name" value="HTH-TYPE TRANSCRIPTIONAL REGULATOR RV1931C"/>
    <property type="match status" value="1"/>
</dbReference>
<dbReference type="InterPro" id="IPR029062">
    <property type="entry name" value="Class_I_gatase-like"/>
</dbReference>
<evidence type="ECO:0000259" key="3">
    <source>
        <dbReference type="PROSITE" id="PS01124"/>
    </source>
</evidence>
<dbReference type="AlphaFoldDB" id="A0A6I4IJP5"/>
<dbReference type="InterPro" id="IPR009057">
    <property type="entry name" value="Homeodomain-like_sf"/>
</dbReference>
<dbReference type="GO" id="GO:0003700">
    <property type="term" value="F:DNA-binding transcription factor activity"/>
    <property type="evidence" value="ECO:0007669"/>
    <property type="project" value="InterPro"/>
</dbReference>
<evidence type="ECO:0000256" key="2">
    <source>
        <dbReference type="ARBA" id="ARBA00023163"/>
    </source>
</evidence>
<proteinExistence type="predicted"/>
<evidence type="ECO:0000313" key="4">
    <source>
        <dbReference type="EMBL" id="MVO08209.1"/>
    </source>
</evidence>
<dbReference type="Pfam" id="PF01965">
    <property type="entry name" value="DJ-1_PfpI"/>
    <property type="match status" value="1"/>
</dbReference>
<accession>A0A6I4IJP5</accession>
<dbReference type="InterPro" id="IPR002818">
    <property type="entry name" value="DJ-1/PfpI"/>
</dbReference>
<keyword evidence="1" id="KW-0805">Transcription regulation</keyword>
<feature type="domain" description="HTH araC/xylS-type" evidence="3">
    <location>
        <begin position="220"/>
        <end position="318"/>
    </location>
</feature>
<dbReference type="OrthoDB" id="9803764at2"/>
<dbReference type="EMBL" id="WQLW01000002">
    <property type="protein sequence ID" value="MVO08209.1"/>
    <property type="molecule type" value="Genomic_DNA"/>
</dbReference>
<name>A0A6I4IJP5_9FLAO</name>
<keyword evidence="5" id="KW-1185">Reference proteome</keyword>
<protein>
    <submittedName>
        <fullName evidence="4">Helix-turn-helix domain-containing protein</fullName>
    </submittedName>
</protein>
<organism evidence="4 5">
    <name type="scientific">Flavobacterium profundi</name>
    <dbReference type="NCBI Taxonomy" id="1774945"/>
    <lineage>
        <taxon>Bacteria</taxon>
        <taxon>Pseudomonadati</taxon>
        <taxon>Bacteroidota</taxon>
        <taxon>Flavobacteriia</taxon>
        <taxon>Flavobacteriales</taxon>
        <taxon>Flavobacteriaceae</taxon>
        <taxon>Flavobacterium</taxon>
    </lineage>
</organism>
<dbReference type="InterPro" id="IPR018060">
    <property type="entry name" value="HTH_AraC"/>
</dbReference>
<dbReference type="InterPro" id="IPR052158">
    <property type="entry name" value="INH-QAR"/>
</dbReference>
<dbReference type="SUPFAM" id="SSF52317">
    <property type="entry name" value="Class I glutamine amidotransferase-like"/>
    <property type="match status" value="1"/>
</dbReference>
<evidence type="ECO:0000256" key="1">
    <source>
        <dbReference type="ARBA" id="ARBA00023015"/>
    </source>
</evidence>
<evidence type="ECO:0000313" key="5">
    <source>
        <dbReference type="Proteomes" id="UP000431264"/>
    </source>
</evidence>
<dbReference type="Gene3D" id="3.40.50.880">
    <property type="match status" value="1"/>
</dbReference>
<comment type="caution">
    <text evidence="4">The sequence shown here is derived from an EMBL/GenBank/DDBJ whole genome shotgun (WGS) entry which is preliminary data.</text>
</comment>
<gene>
    <name evidence="4" type="ORF">GOQ30_03400</name>
</gene>
<dbReference type="Proteomes" id="UP000431264">
    <property type="component" value="Unassembled WGS sequence"/>
</dbReference>
<dbReference type="GO" id="GO:0043565">
    <property type="term" value="F:sequence-specific DNA binding"/>
    <property type="evidence" value="ECO:0007669"/>
    <property type="project" value="InterPro"/>
</dbReference>
<dbReference type="SMART" id="SM00342">
    <property type="entry name" value="HTH_ARAC"/>
    <property type="match status" value="1"/>
</dbReference>
<keyword evidence="2" id="KW-0804">Transcription</keyword>
<dbReference type="PROSITE" id="PS01124">
    <property type="entry name" value="HTH_ARAC_FAMILY_2"/>
    <property type="match status" value="1"/>
</dbReference>
<dbReference type="Gene3D" id="1.10.10.60">
    <property type="entry name" value="Homeodomain-like"/>
    <property type="match status" value="2"/>
</dbReference>
<sequence>MKAISILVPKTAVTAAIVDSQYLFTSINQFFINDGKEVPFKIQLVGETKTVLLNHGTVAIHTDFVLEDKPQSDLIIVSPIGQNVTDALAQNEKMIPWLVQEYEKGAEIASLCIGAFMLAKTGLLNDKSCSTHWMYVETLQQFFPEVHVVNDLIITEEKGLYTSGGATSYWNLLLHLVEKYTDKETAVLISKFFLLDINRRSQNAFTIFKGQRSHNDSDILKIQDYIEAEFDKKMNIEELASFSNLSRRTLERRFKKATNNTIIEYMQRVKIEAAKKELEKGLKTINEVMYEVGYSDSKSFREIFKKYTSMSPIDYKKKYNVN</sequence>
<dbReference type="Pfam" id="PF12833">
    <property type="entry name" value="HTH_18"/>
    <property type="match status" value="1"/>
</dbReference>
<reference evidence="5" key="1">
    <citation type="submission" date="2019-05" db="EMBL/GenBank/DDBJ databases">
        <title>Flavobacterium profundi sp. nov., isolated from a deep-sea seamount.</title>
        <authorList>
            <person name="Zhang D.-C."/>
        </authorList>
    </citation>
    <scope>NUCLEOTIDE SEQUENCE [LARGE SCALE GENOMIC DNA]</scope>
    <source>
        <strain evidence="5">TP390</strain>
    </source>
</reference>
<dbReference type="SUPFAM" id="SSF46689">
    <property type="entry name" value="Homeodomain-like"/>
    <property type="match status" value="2"/>
</dbReference>